<evidence type="ECO:0000259" key="1">
    <source>
        <dbReference type="Pfam" id="PF13577"/>
    </source>
</evidence>
<organism evidence="2 3">
    <name type="scientific">Hungatella hathewayi</name>
    <dbReference type="NCBI Taxonomy" id="154046"/>
    <lineage>
        <taxon>Bacteria</taxon>
        <taxon>Bacillati</taxon>
        <taxon>Bacillota</taxon>
        <taxon>Clostridia</taxon>
        <taxon>Lachnospirales</taxon>
        <taxon>Lachnospiraceae</taxon>
        <taxon>Hungatella</taxon>
    </lineage>
</organism>
<dbReference type="Proteomes" id="UP001055091">
    <property type="component" value="Unassembled WGS sequence"/>
</dbReference>
<evidence type="ECO:0000313" key="3">
    <source>
        <dbReference type="Proteomes" id="UP001055091"/>
    </source>
</evidence>
<gene>
    <name evidence="2" type="ORF">CE91St55_52000</name>
</gene>
<evidence type="ECO:0000313" key="2">
    <source>
        <dbReference type="EMBL" id="GKH03219.1"/>
    </source>
</evidence>
<dbReference type="Pfam" id="PF13577">
    <property type="entry name" value="SnoaL_4"/>
    <property type="match status" value="1"/>
</dbReference>
<proteinExistence type="predicted"/>
<dbReference type="EMBL" id="BQNJ01000002">
    <property type="protein sequence ID" value="GKH03219.1"/>
    <property type="molecule type" value="Genomic_DNA"/>
</dbReference>
<dbReference type="RefSeq" id="WP_118041260.1">
    <property type="nucleotide sequence ID" value="NZ_BQNJ01000002.1"/>
</dbReference>
<reference evidence="2" key="1">
    <citation type="submission" date="2022-01" db="EMBL/GenBank/DDBJ databases">
        <title>Novel bile acid biosynthetic pathways are enriched in the microbiome of centenarians.</title>
        <authorList>
            <person name="Sato Y."/>
            <person name="Atarashi K."/>
            <person name="Plichta R.D."/>
            <person name="Arai Y."/>
            <person name="Sasajima S."/>
            <person name="Kearney M.S."/>
            <person name="Suda W."/>
            <person name="Takeshita K."/>
            <person name="Sasaki T."/>
            <person name="Okamoto S."/>
            <person name="Skelly N.A."/>
            <person name="Okamura Y."/>
            <person name="Vlamakis H."/>
            <person name="Li Y."/>
            <person name="Tanoue T."/>
            <person name="Takei H."/>
            <person name="Nittono H."/>
            <person name="Narushima S."/>
            <person name="Irie J."/>
            <person name="Itoh H."/>
            <person name="Moriya K."/>
            <person name="Sugiura Y."/>
            <person name="Suematsu M."/>
            <person name="Moritoki N."/>
            <person name="Shibata S."/>
            <person name="Littman R.D."/>
            <person name="Fischbach A.M."/>
            <person name="Uwamino Y."/>
            <person name="Inoue T."/>
            <person name="Honda A."/>
            <person name="Hattori M."/>
            <person name="Murai T."/>
            <person name="Xavier J.R."/>
            <person name="Hirose N."/>
            <person name="Honda K."/>
        </authorList>
    </citation>
    <scope>NUCLEOTIDE SEQUENCE</scope>
    <source>
        <strain evidence="2">CE91-St55</strain>
    </source>
</reference>
<dbReference type="AlphaFoldDB" id="A0AA37NER1"/>
<feature type="domain" description="SnoaL-like" evidence="1">
    <location>
        <begin position="10"/>
        <end position="110"/>
    </location>
</feature>
<accession>A0AA37NER1</accession>
<dbReference type="InterPro" id="IPR032710">
    <property type="entry name" value="NTF2-like_dom_sf"/>
</dbReference>
<sequence length="242" mass="27633">MDDSAEIRLRRLEARAEIENLIGTYCHLLFAGEGGQIMDELWSQSEDISIEIGASGRYCTREKVATYYQKDHIAGKFTLLLPVTPVIEAAADGKTVRGMWFVLGLDSDAGELGTAVTEERELLTSRTKEGKAYQAECAIWRLGADCIKEGKLWKILHLHQYDMIRFPCGSDWVRFAEERFATDGIRLDAMFRSNLLFAEDRAPENLANAPTSYHWQYRVDGMTESEPKLPKPYETYKETDRY</sequence>
<comment type="caution">
    <text evidence="2">The sequence shown here is derived from an EMBL/GenBank/DDBJ whole genome shotgun (WGS) entry which is preliminary data.</text>
</comment>
<protein>
    <recommendedName>
        <fullName evidence="1">SnoaL-like domain-containing protein</fullName>
    </recommendedName>
</protein>
<dbReference type="InterPro" id="IPR037401">
    <property type="entry name" value="SnoaL-like"/>
</dbReference>
<dbReference type="Gene3D" id="3.10.450.50">
    <property type="match status" value="1"/>
</dbReference>
<name>A0AA37NER1_9FIRM</name>
<dbReference type="SUPFAM" id="SSF54427">
    <property type="entry name" value="NTF2-like"/>
    <property type="match status" value="1"/>
</dbReference>